<dbReference type="AlphaFoldDB" id="A0A6A5QY69"/>
<reference evidence="2" key="1">
    <citation type="journal article" date="2020" name="Stud. Mycol.">
        <title>101 Dothideomycetes genomes: a test case for predicting lifestyles and emergence of pathogens.</title>
        <authorList>
            <person name="Haridas S."/>
            <person name="Albert R."/>
            <person name="Binder M."/>
            <person name="Bloem J."/>
            <person name="Labutti K."/>
            <person name="Salamov A."/>
            <person name="Andreopoulos B."/>
            <person name="Baker S."/>
            <person name="Barry K."/>
            <person name="Bills G."/>
            <person name="Bluhm B."/>
            <person name="Cannon C."/>
            <person name="Castanera R."/>
            <person name="Culley D."/>
            <person name="Daum C."/>
            <person name="Ezra D."/>
            <person name="Gonzalez J."/>
            <person name="Henrissat B."/>
            <person name="Kuo A."/>
            <person name="Liang C."/>
            <person name="Lipzen A."/>
            <person name="Lutzoni F."/>
            <person name="Magnuson J."/>
            <person name="Mondo S."/>
            <person name="Nolan M."/>
            <person name="Ohm R."/>
            <person name="Pangilinan J."/>
            <person name="Park H.-J."/>
            <person name="Ramirez L."/>
            <person name="Alfaro M."/>
            <person name="Sun H."/>
            <person name="Tritt A."/>
            <person name="Yoshinaga Y."/>
            <person name="Zwiers L.-H."/>
            <person name="Turgeon B."/>
            <person name="Goodwin S."/>
            <person name="Spatafora J."/>
            <person name="Crous P."/>
            <person name="Grigoriev I."/>
        </authorList>
    </citation>
    <scope>NUCLEOTIDE SEQUENCE</scope>
    <source>
        <strain evidence="2">HMLAC05119</strain>
    </source>
</reference>
<keyword evidence="1" id="KW-0732">Signal</keyword>
<dbReference type="Proteomes" id="UP000800096">
    <property type="component" value="Unassembled WGS sequence"/>
</dbReference>
<dbReference type="EMBL" id="ML979133">
    <property type="protein sequence ID" value="KAF1919778.1"/>
    <property type="molecule type" value="Genomic_DNA"/>
</dbReference>
<evidence type="ECO:0000256" key="1">
    <source>
        <dbReference type="SAM" id="SignalP"/>
    </source>
</evidence>
<name>A0A6A5QY69_AMPQU</name>
<feature type="chain" id="PRO_5025587044" evidence="1">
    <location>
        <begin position="21"/>
        <end position="246"/>
    </location>
</feature>
<protein>
    <submittedName>
        <fullName evidence="2">Uncharacterized protein</fullName>
    </submittedName>
</protein>
<accession>A0A6A5QY69</accession>
<organism evidence="2 3">
    <name type="scientific">Ampelomyces quisqualis</name>
    <name type="common">Powdery mildew agent</name>
    <dbReference type="NCBI Taxonomy" id="50730"/>
    <lineage>
        <taxon>Eukaryota</taxon>
        <taxon>Fungi</taxon>
        <taxon>Dikarya</taxon>
        <taxon>Ascomycota</taxon>
        <taxon>Pezizomycotina</taxon>
        <taxon>Dothideomycetes</taxon>
        <taxon>Pleosporomycetidae</taxon>
        <taxon>Pleosporales</taxon>
        <taxon>Pleosporineae</taxon>
        <taxon>Phaeosphaeriaceae</taxon>
        <taxon>Ampelomyces</taxon>
    </lineage>
</organism>
<keyword evidence="3" id="KW-1185">Reference proteome</keyword>
<gene>
    <name evidence="2" type="ORF">BDU57DRAFT_513056</name>
</gene>
<dbReference type="OrthoDB" id="5391496at2759"/>
<feature type="signal peptide" evidence="1">
    <location>
        <begin position="1"/>
        <end position="20"/>
    </location>
</feature>
<proteinExistence type="predicted"/>
<evidence type="ECO:0000313" key="2">
    <source>
        <dbReference type="EMBL" id="KAF1919778.1"/>
    </source>
</evidence>
<sequence>MSPTVLYPLTLAGLLHHVLATQSAATTTTVIVCSSRHDFLHHLSQSLDQHPSGARNGHGRLQDLANPSLHILLTARRVTLAFCASVQTLLAYLAAYRGNPSPRANAGADKTRLFLVNPLALHASTLSFSAQGLSRSFAAATETALQAGAALHVVECHSKGKALGHHPGSEGLETGREDVAHVATIGEANEDPWEQEVSILNVSARRFGSHNGERAWAGRTVKANRIAARWFRFEKVDNCSTRDGQG</sequence>
<evidence type="ECO:0000313" key="3">
    <source>
        <dbReference type="Proteomes" id="UP000800096"/>
    </source>
</evidence>